<organism evidence="1 2">
    <name type="scientific">Ganoderma sinense ZZ0214-1</name>
    <dbReference type="NCBI Taxonomy" id="1077348"/>
    <lineage>
        <taxon>Eukaryota</taxon>
        <taxon>Fungi</taxon>
        <taxon>Dikarya</taxon>
        <taxon>Basidiomycota</taxon>
        <taxon>Agaricomycotina</taxon>
        <taxon>Agaricomycetes</taxon>
        <taxon>Polyporales</taxon>
        <taxon>Polyporaceae</taxon>
        <taxon>Ganoderma</taxon>
    </lineage>
</organism>
<protein>
    <submittedName>
        <fullName evidence="1">Uncharacterized protein</fullName>
    </submittedName>
</protein>
<gene>
    <name evidence="1" type="ORF">GSI_06884</name>
</gene>
<dbReference type="Proteomes" id="UP000230002">
    <property type="component" value="Unassembled WGS sequence"/>
</dbReference>
<evidence type="ECO:0000313" key="1">
    <source>
        <dbReference type="EMBL" id="PIL30716.1"/>
    </source>
</evidence>
<name>A0A2G8SAD1_9APHY</name>
<sequence>MSSFFRYFMTSASDRHSRWAPCDVLRANHISYIHWYEDALRHYGSKTIVFFLYLIVDSVNDAETCLRSAGWTPATLPKYSPQYYDPAIDEQTVLVFGDDPEAVVILLSADPWPGVGVSSSESAGDCAPCPYPTLSKLYNALAQRSLDTDCDAFRCYLNLQLAYLYLHCAELASPDFVLTLPEDIRQYHLDWASETLCIQAPQTIQHEREVRERARRGDWVLMYQGSAEVGGLKIDREYEAALLARVSAKAGVTQTERT</sequence>
<evidence type="ECO:0000313" key="2">
    <source>
        <dbReference type="Proteomes" id="UP000230002"/>
    </source>
</evidence>
<reference evidence="1 2" key="1">
    <citation type="journal article" date="2015" name="Sci. Rep.">
        <title>Chromosome-level genome map provides insights into diverse defense mechanisms in the medicinal fungus Ganoderma sinense.</title>
        <authorList>
            <person name="Zhu Y."/>
            <person name="Xu J."/>
            <person name="Sun C."/>
            <person name="Zhou S."/>
            <person name="Xu H."/>
            <person name="Nelson D.R."/>
            <person name="Qian J."/>
            <person name="Song J."/>
            <person name="Luo H."/>
            <person name="Xiang L."/>
            <person name="Li Y."/>
            <person name="Xu Z."/>
            <person name="Ji A."/>
            <person name="Wang L."/>
            <person name="Lu S."/>
            <person name="Hayward A."/>
            <person name="Sun W."/>
            <person name="Li X."/>
            <person name="Schwartz D.C."/>
            <person name="Wang Y."/>
            <person name="Chen S."/>
        </authorList>
    </citation>
    <scope>NUCLEOTIDE SEQUENCE [LARGE SCALE GENOMIC DNA]</scope>
    <source>
        <strain evidence="1 2">ZZ0214-1</strain>
    </source>
</reference>
<dbReference type="OrthoDB" id="2734559at2759"/>
<dbReference type="AlphaFoldDB" id="A0A2G8SAD1"/>
<dbReference type="EMBL" id="AYKW01000013">
    <property type="protein sequence ID" value="PIL30716.1"/>
    <property type="molecule type" value="Genomic_DNA"/>
</dbReference>
<keyword evidence="2" id="KW-1185">Reference proteome</keyword>
<comment type="caution">
    <text evidence="1">The sequence shown here is derived from an EMBL/GenBank/DDBJ whole genome shotgun (WGS) entry which is preliminary data.</text>
</comment>
<accession>A0A2G8SAD1</accession>
<proteinExistence type="predicted"/>
<dbReference type="STRING" id="1077348.A0A2G8SAD1"/>